<dbReference type="Proteomes" id="UP000288096">
    <property type="component" value="Unassembled WGS sequence"/>
</dbReference>
<dbReference type="EMBL" id="BEXT01000001">
    <property type="protein sequence ID" value="GBC61023.1"/>
    <property type="molecule type" value="Genomic_DNA"/>
</dbReference>
<name>A0A401FVP6_9BACT</name>
<gene>
    <name evidence="2" type="ORF">DENIS_1983</name>
</gene>
<reference evidence="3" key="2">
    <citation type="submission" date="2019-01" db="EMBL/GenBank/DDBJ databases">
        <title>Genome sequence of Desulfonema ishimotonii strain Tokyo 01.</title>
        <authorList>
            <person name="Fukui M."/>
        </authorList>
    </citation>
    <scope>NUCLEOTIDE SEQUENCE [LARGE SCALE GENOMIC DNA]</scope>
    <source>
        <strain evidence="3">Tokyo 01</strain>
    </source>
</reference>
<evidence type="ECO:0000313" key="3">
    <source>
        <dbReference type="Proteomes" id="UP000288096"/>
    </source>
</evidence>
<evidence type="ECO:0008006" key="4">
    <source>
        <dbReference type="Google" id="ProtNLM"/>
    </source>
</evidence>
<feature type="signal peptide" evidence="1">
    <location>
        <begin position="1"/>
        <end position="22"/>
    </location>
</feature>
<evidence type="ECO:0000313" key="2">
    <source>
        <dbReference type="EMBL" id="GBC61023.1"/>
    </source>
</evidence>
<reference evidence="3" key="1">
    <citation type="submission" date="2017-11" db="EMBL/GenBank/DDBJ databases">
        <authorList>
            <person name="Watanabe M."/>
            <person name="Kojima H."/>
        </authorList>
    </citation>
    <scope>NUCLEOTIDE SEQUENCE [LARGE SCALE GENOMIC DNA]</scope>
    <source>
        <strain evidence="3">Tokyo 01</strain>
    </source>
</reference>
<keyword evidence="3" id="KW-1185">Reference proteome</keyword>
<organism evidence="2 3">
    <name type="scientific">Desulfonema ishimotonii</name>
    <dbReference type="NCBI Taxonomy" id="45657"/>
    <lineage>
        <taxon>Bacteria</taxon>
        <taxon>Pseudomonadati</taxon>
        <taxon>Thermodesulfobacteriota</taxon>
        <taxon>Desulfobacteria</taxon>
        <taxon>Desulfobacterales</taxon>
        <taxon>Desulfococcaceae</taxon>
        <taxon>Desulfonema</taxon>
    </lineage>
</organism>
<accession>A0A401FVP6</accession>
<dbReference type="OrthoDB" id="7156875at2"/>
<proteinExistence type="predicted"/>
<comment type="caution">
    <text evidence="2">The sequence shown here is derived from an EMBL/GenBank/DDBJ whole genome shotgun (WGS) entry which is preliminary data.</text>
</comment>
<keyword evidence="1" id="KW-0732">Signal</keyword>
<evidence type="ECO:0000256" key="1">
    <source>
        <dbReference type="SAM" id="SignalP"/>
    </source>
</evidence>
<sequence>MKKLLFLLTVALLFVTVTEGFAASYDTGTLEMINARADENGQFILDTGFLATDPDNIVIPFTQEVRVTFLYEGAGHVSDFGWMLYEDAVDADGNFRGWNNIPAEKKHVLFVKIRDDAEGDGCCNGGNGVLDRDYGGNGGFPVSDESALAGFDDGSGVLFVTDGDGEVTPKDMKKSLGVLPGGTEVVFFLTANQRYTTTDTDAVFFTKTAWNTDPYTACVPPAGDSLWTDEAAGVFNKEYDLSAFLDVADENNCREHSEWLTEPASDRLATHFGITLSGTYLLRIRDGVAGEFPHVIAGTPADDPGQWILGWEDVRFGGDADHNDMVFRIELGDTSSPVIQFVADPTTIASGEPATLTWNVTNADTVTIDPGVGNVPVNGSASVFPTQTTVYTLTATGPGGTATASATVEVEAFPVPTITFAADPAVIIAGESSALAWTVSDGDSAVIDPEIGAVPLSGIWEVTPSGSGDTLLNY</sequence>
<protein>
    <recommendedName>
        <fullName evidence="4">DUF4114 domain-containing protein</fullName>
    </recommendedName>
</protein>
<dbReference type="AlphaFoldDB" id="A0A401FVP6"/>
<feature type="chain" id="PRO_5019531200" description="DUF4114 domain-containing protein" evidence="1">
    <location>
        <begin position="23"/>
        <end position="474"/>
    </location>
</feature>
<dbReference type="RefSeq" id="WP_124328362.1">
    <property type="nucleotide sequence ID" value="NZ_BEXT01000001.1"/>
</dbReference>